<dbReference type="InterPro" id="IPR041436">
    <property type="entry name" value="RNAse_A_bac"/>
</dbReference>
<sequence>MSTPNRSASYPDRETAQWATQQVVTANEQRIHRWLAQSTRLRLTIEAAWPSRPEPVGRVLLQAMMLAGLEPVDVRAARVVLRRSTESPHGFTVHATFPIYL</sequence>
<keyword evidence="3" id="KW-1185">Reference proteome</keyword>
<dbReference type="Pfam" id="PF18431">
    <property type="entry name" value="RNAse_A_bac"/>
    <property type="match status" value="1"/>
</dbReference>
<evidence type="ECO:0000313" key="2">
    <source>
        <dbReference type="EMBL" id="MCM2391237.1"/>
    </source>
</evidence>
<dbReference type="EMBL" id="JAMQAW010000029">
    <property type="protein sequence ID" value="MCM2391237.1"/>
    <property type="molecule type" value="Genomic_DNA"/>
</dbReference>
<gene>
    <name evidence="2" type="ORF">NBG84_23590</name>
</gene>
<evidence type="ECO:0000313" key="3">
    <source>
        <dbReference type="Proteomes" id="UP001431429"/>
    </source>
</evidence>
<evidence type="ECO:0000259" key="1">
    <source>
        <dbReference type="Pfam" id="PF18431"/>
    </source>
</evidence>
<protein>
    <recommendedName>
        <fullName evidence="1">Bacterial CdiA-CT RNAse A domain-containing protein</fullName>
    </recommendedName>
</protein>
<comment type="caution">
    <text evidence="2">The sequence shown here is derived from an EMBL/GenBank/DDBJ whole genome shotgun (WGS) entry which is preliminary data.</text>
</comment>
<organism evidence="2 3">
    <name type="scientific">Streptomyces albipurpureus</name>
    <dbReference type="NCBI Taxonomy" id="2897419"/>
    <lineage>
        <taxon>Bacteria</taxon>
        <taxon>Bacillati</taxon>
        <taxon>Actinomycetota</taxon>
        <taxon>Actinomycetes</taxon>
        <taxon>Kitasatosporales</taxon>
        <taxon>Streptomycetaceae</taxon>
        <taxon>Streptomyces</taxon>
    </lineage>
</organism>
<reference evidence="2" key="1">
    <citation type="submission" date="2022-06" db="EMBL/GenBank/DDBJ databases">
        <title>Genome public.</title>
        <authorList>
            <person name="Sun Q."/>
        </authorList>
    </citation>
    <scope>NUCLEOTIDE SEQUENCE</scope>
    <source>
        <strain evidence="2">CWNU-1</strain>
    </source>
</reference>
<accession>A0ABT0URK0</accession>
<dbReference type="Proteomes" id="UP001431429">
    <property type="component" value="Unassembled WGS sequence"/>
</dbReference>
<feature type="domain" description="Bacterial CdiA-CT RNAse A" evidence="1">
    <location>
        <begin position="5"/>
        <end position="98"/>
    </location>
</feature>
<name>A0ABT0URK0_9ACTN</name>
<proteinExistence type="predicted"/>
<dbReference type="RefSeq" id="WP_250921559.1">
    <property type="nucleotide sequence ID" value="NZ_JAMQAW010000029.1"/>
</dbReference>